<dbReference type="RefSeq" id="WP_306067304.1">
    <property type="nucleotide sequence ID" value="NZ_JAROCA020000001.1"/>
</dbReference>
<comment type="caution">
    <text evidence="1">The sequence shown here is derived from an EMBL/GenBank/DDBJ whole genome shotgun (WGS) entry which is preliminary data.</text>
</comment>
<dbReference type="EMBL" id="JAROCA020000001">
    <property type="protein sequence ID" value="MDY0405145.1"/>
    <property type="molecule type" value="Genomic_DNA"/>
</dbReference>
<evidence type="ECO:0000313" key="1">
    <source>
        <dbReference type="EMBL" id="MDY0405145.1"/>
    </source>
</evidence>
<name>A0ABU5CHZ8_9BACI</name>
<gene>
    <name evidence="1" type="ORF">P5G51_006785</name>
</gene>
<accession>A0ABU5CHZ8</accession>
<evidence type="ECO:0000313" key="2">
    <source>
        <dbReference type="Proteomes" id="UP001228376"/>
    </source>
</evidence>
<sequence length="67" mass="8068">MNTGNVNENDYPKIILEDFEIFLNYVKDHPVKLTKTRNYITKKDLRKIHLLLTEHEPLITEFKMITH</sequence>
<keyword evidence="2" id="KW-1185">Reference proteome</keyword>
<protein>
    <submittedName>
        <fullName evidence="1">Uncharacterized protein</fullName>
    </submittedName>
</protein>
<proteinExistence type="predicted"/>
<dbReference type="Proteomes" id="UP001228376">
    <property type="component" value="Unassembled WGS sequence"/>
</dbReference>
<reference evidence="1 2" key="1">
    <citation type="submission" date="2023-10" db="EMBL/GenBank/DDBJ databases">
        <title>179-bfca-hs.</title>
        <authorList>
            <person name="Miliotis G."/>
            <person name="Sengupta P."/>
            <person name="Hameed A."/>
            <person name="Chuvochina M."/>
            <person name="Mcdonagh F."/>
            <person name="Simpson A.C."/>
            <person name="Singh N.K."/>
            <person name="Rekha P.D."/>
            <person name="Raman K."/>
            <person name="Hugenholtz P."/>
            <person name="Venkateswaran K."/>
        </authorList>
    </citation>
    <scope>NUCLEOTIDE SEQUENCE [LARGE SCALE GENOMIC DNA]</scope>
    <source>
        <strain evidence="1 2">179-BFC-A-HS</strain>
    </source>
</reference>
<organism evidence="1 2">
    <name type="scientific">Tigheibacillus jepli</name>
    <dbReference type="NCBI Taxonomy" id="3035914"/>
    <lineage>
        <taxon>Bacteria</taxon>
        <taxon>Bacillati</taxon>
        <taxon>Bacillota</taxon>
        <taxon>Bacilli</taxon>
        <taxon>Bacillales</taxon>
        <taxon>Bacillaceae</taxon>
        <taxon>Tigheibacillus</taxon>
    </lineage>
</organism>